<dbReference type="RefSeq" id="WP_026980422.1">
    <property type="nucleotide sequence ID" value="NZ_AUCZ01000009.1"/>
</dbReference>
<evidence type="ECO:0000313" key="2">
    <source>
        <dbReference type="Proteomes" id="UP000030121"/>
    </source>
</evidence>
<dbReference type="AlphaFoldDB" id="A0A0A2MAA2"/>
<comment type="caution">
    <text evidence="1">The sequence shown here is derived from an EMBL/GenBank/DDBJ whole genome shotgun (WGS) entry which is preliminary data.</text>
</comment>
<keyword evidence="2" id="KW-1185">Reference proteome</keyword>
<organism evidence="1 2">
    <name type="scientific">Flavobacterium suncheonense GH29-5 = DSM 17707</name>
    <dbReference type="NCBI Taxonomy" id="1121899"/>
    <lineage>
        <taxon>Bacteria</taxon>
        <taxon>Pseudomonadati</taxon>
        <taxon>Bacteroidota</taxon>
        <taxon>Flavobacteriia</taxon>
        <taxon>Flavobacteriales</taxon>
        <taxon>Flavobacteriaceae</taxon>
        <taxon>Flavobacterium</taxon>
    </lineage>
</organism>
<dbReference type="Proteomes" id="UP000030121">
    <property type="component" value="Unassembled WGS sequence"/>
</dbReference>
<dbReference type="eggNOG" id="ENOG502ZSHK">
    <property type="taxonomic scope" value="Bacteria"/>
</dbReference>
<dbReference type="OrthoDB" id="1375077at2"/>
<dbReference type="STRING" id="1121899.GCA_000430025_01990"/>
<gene>
    <name evidence="1" type="ORF">Q764_08790</name>
</gene>
<protein>
    <submittedName>
        <fullName evidence="1">Uncharacterized protein</fullName>
    </submittedName>
</protein>
<proteinExistence type="predicted"/>
<reference evidence="1 2" key="1">
    <citation type="submission" date="2013-09" db="EMBL/GenBank/DDBJ databases">
        <authorList>
            <person name="Zeng Z."/>
            <person name="Chen C."/>
        </authorList>
    </citation>
    <scope>NUCLEOTIDE SEQUENCE [LARGE SCALE GENOMIC DNA]</scope>
    <source>
        <strain evidence="1 2">GH29-5</strain>
    </source>
</reference>
<evidence type="ECO:0000313" key="1">
    <source>
        <dbReference type="EMBL" id="KGO89159.1"/>
    </source>
</evidence>
<accession>A0A0A2MAA2</accession>
<dbReference type="EMBL" id="JRLW01000010">
    <property type="protein sequence ID" value="KGO89159.1"/>
    <property type="molecule type" value="Genomic_DNA"/>
</dbReference>
<name>A0A0A2MAA2_9FLAO</name>
<sequence>MKNYGLVKLSETSLAIQLYTDRLSEQEQKGFFGKTYSEITCNEKIEFIQEEDFVFEPDLLLSLGIDTRYSILKKGKYPLHFLGNLIIVVLELSRSLKSFK</sequence>